<sequence length="221" mass="24842">MSLTLYAHPQSPFCRSVSMTLAILAKEHDYKYLDIFAGDQMKPEFLKINPQHNVPTLVEGDFVLNESRAILVYLAQKFGDSGQLFPEDLKGQAKVNQMLYFDATFFWRSVGDVFNPIAFKGEKEINQEGVKKLKETLETFQTFLAATGYVAGTKALTVADLACMATYTSIEATGTHFVNLADFPVAKKWADSCKKQIPEYEEANQKGVDIFAKFFKDRSGF</sequence>
<dbReference type="Pfam" id="PF02798">
    <property type="entry name" value="GST_N"/>
    <property type="match status" value="1"/>
</dbReference>
<dbReference type="SFLD" id="SFLDS00019">
    <property type="entry name" value="Glutathione_Transferase_(cytos"/>
    <property type="match status" value="1"/>
</dbReference>
<feature type="domain" description="GST C-terminal" evidence="3">
    <location>
        <begin position="88"/>
        <end position="214"/>
    </location>
</feature>
<dbReference type="InterPro" id="IPR010987">
    <property type="entry name" value="Glutathione-S-Trfase_C-like"/>
</dbReference>
<dbReference type="InterPro" id="IPR036249">
    <property type="entry name" value="Thioredoxin-like_sf"/>
</dbReference>
<feature type="domain" description="GST N-terminal" evidence="2">
    <location>
        <begin position="1"/>
        <end position="82"/>
    </location>
</feature>
<dbReference type="PANTHER" id="PTHR43969">
    <property type="entry name" value="GLUTATHIONE S TRANSFERASE D10, ISOFORM A-RELATED"/>
    <property type="match status" value="1"/>
</dbReference>
<name>A0A1L3THV4_9MAXI</name>
<dbReference type="Gene3D" id="1.20.1050.10">
    <property type="match status" value="1"/>
</dbReference>
<evidence type="ECO:0000259" key="2">
    <source>
        <dbReference type="PROSITE" id="PS50404"/>
    </source>
</evidence>
<dbReference type="EMBL" id="KX695143">
    <property type="protein sequence ID" value="APH81354.1"/>
    <property type="molecule type" value="mRNA"/>
</dbReference>
<evidence type="ECO:0000259" key="3">
    <source>
        <dbReference type="PROSITE" id="PS50405"/>
    </source>
</evidence>
<dbReference type="AlphaFoldDB" id="A0A1L3THV4"/>
<accession>A0A1L3THV4</accession>
<reference evidence="4" key="1">
    <citation type="submission" date="2016-08" db="EMBL/GenBank/DDBJ databases">
        <title>Different susceptibilities of the Antarctic and temperate copepods Tigriopus kingsejongensis and Tigriopus japonicus to ultraviolet B(UV-B) radiation.</title>
        <authorList>
            <person name="Lee J.-S."/>
        </authorList>
    </citation>
    <scope>NUCLEOTIDE SEQUENCE</scope>
</reference>
<dbReference type="Gene3D" id="3.40.30.10">
    <property type="entry name" value="Glutaredoxin"/>
    <property type="match status" value="1"/>
</dbReference>
<dbReference type="GO" id="GO:0006749">
    <property type="term" value="P:glutathione metabolic process"/>
    <property type="evidence" value="ECO:0007669"/>
    <property type="project" value="TreeGrafter"/>
</dbReference>
<dbReference type="SUPFAM" id="SSF52833">
    <property type="entry name" value="Thioredoxin-like"/>
    <property type="match status" value="1"/>
</dbReference>
<dbReference type="SUPFAM" id="SSF47616">
    <property type="entry name" value="GST C-terminal domain-like"/>
    <property type="match status" value="1"/>
</dbReference>
<dbReference type="InterPro" id="IPR040079">
    <property type="entry name" value="Glutathione_S-Trfase"/>
</dbReference>
<organism evidence="4">
    <name type="scientific">Tigriopus kingsejongensis</name>
    <dbReference type="NCBI Taxonomy" id="1133412"/>
    <lineage>
        <taxon>Eukaryota</taxon>
        <taxon>Metazoa</taxon>
        <taxon>Ecdysozoa</taxon>
        <taxon>Arthropoda</taxon>
        <taxon>Crustacea</taxon>
        <taxon>Multicrustacea</taxon>
        <taxon>Hexanauplia</taxon>
        <taxon>Copepoda</taxon>
        <taxon>Harpacticoida</taxon>
        <taxon>Harpacticidae</taxon>
        <taxon>Tigriopus</taxon>
    </lineage>
</organism>
<dbReference type="PANTHER" id="PTHR43969:SF9">
    <property type="entry name" value="GLUTATHIONE S TRANSFERASE D10, ISOFORM A-RELATED"/>
    <property type="match status" value="1"/>
</dbReference>
<dbReference type="InterPro" id="IPR036282">
    <property type="entry name" value="Glutathione-S-Trfase_C_sf"/>
</dbReference>
<dbReference type="CDD" id="cd03045">
    <property type="entry name" value="GST_N_Delta_Epsilon"/>
    <property type="match status" value="1"/>
</dbReference>
<evidence type="ECO:0000313" key="4">
    <source>
        <dbReference type="EMBL" id="APH81354.1"/>
    </source>
</evidence>
<dbReference type="GO" id="GO:0004364">
    <property type="term" value="F:glutathione transferase activity"/>
    <property type="evidence" value="ECO:0007669"/>
    <property type="project" value="TreeGrafter"/>
</dbReference>
<evidence type="ECO:0000256" key="1">
    <source>
        <dbReference type="ARBA" id="ARBA00011738"/>
    </source>
</evidence>
<dbReference type="SFLD" id="SFLDG01153">
    <property type="entry name" value="Main.4:_Theta-like"/>
    <property type="match status" value="1"/>
</dbReference>
<protein>
    <submittedName>
        <fullName evidence="4">GST delta epsilon 1</fullName>
    </submittedName>
</protein>
<dbReference type="SFLD" id="SFLDG00358">
    <property type="entry name" value="Main_(cytGST)"/>
    <property type="match status" value="1"/>
</dbReference>
<dbReference type="PROSITE" id="PS50404">
    <property type="entry name" value="GST_NTER"/>
    <property type="match status" value="1"/>
</dbReference>
<dbReference type="FunFam" id="3.40.30.10:FF:000034">
    <property type="entry name" value="glutathione S-transferase 1"/>
    <property type="match status" value="1"/>
</dbReference>
<dbReference type="PROSITE" id="PS50405">
    <property type="entry name" value="GST_CTER"/>
    <property type="match status" value="1"/>
</dbReference>
<dbReference type="InterPro" id="IPR004045">
    <property type="entry name" value="Glutathione_S-Trfase_N"/>
</dbReference>
<comment type="subunit">
    <text evidence="1">Homodimer.</text>
</comment>
<dbReference type="CDD" id="cd03177">
    <property type="entry name" value="GST_C_Delta_Epsilon"/>
    <property type="match status" value="1"/>
</dbReference>
<dbReference type="FunFam" id="1.20.1050.10:FF:000007">
    <property type="entry name" value="Glutathione S-transferase 1-1"/>
    <property type="match status" value="1"/>
</dbReference>
<proteinExistence type="evidence at transcript level"/>